<dbReference type="EMBL" id="PYLQ01000005">
    <property type="protein sequence ID" value="PST42364.1"/>
    <property type="molecule type" value="Genomic_DNA"/>
</dbReference>
<feature type="domain" description="AAA" evidence="1">
    <location>
        <begin position="17"/>
        <end position="148"/>
    </location>
</feature>
<dbReference type="InterPro" id="IPR027417">
    <property type="entry name" value="P-loop_NTPase"/>
</dbReference>
<dbReference type="AlphaFoldDB" id="A0A2T3G4A4"/>
<evidence type="ECO:0000259" key="1">
    <source>
        <dbReference type="Pfam" id="PF13173"/>
    </source>
</evidence>
<comment type="caution">
    <text evidence="2">The sequence shown here is derived from an EMBL/GenBank/DDBJ whole genome shotgun (WGS) entry which is preliminary data.</text>
</comment>
<sequence length="255" mass="30138">MHRKSSISIREWLENSNKALLVTGIRRCGKSILLKQIMDEMKEDQGVTDDHIIYMNLEDMKYAFIKNAMDLYGYVEKLIVDEEKYYIFLDEIQMVEEFERAINSFHATKNVSIFITGSNSWLLSGELATLLSGRYVNFRVMPFRFQEMFEMLGVKKEEASEKEFMGYITWGVMPQRFYFKTEEETKVFMTDLYDSIVLKDIFWRGQVRDVDALNRLLEYIVLNSSQTFSPTSIAKYFESVNRKVAPDTIIIIWKR</sequence>
<keyword evidence="3" id="KW-1185">Reference proteome</keyword>
<gene>
    <name evidence="2" type="ORF">C7U54_05275</name>
</gene>
<accession>A0A2T3G4A4</accession>
<name>A0A2T3G4A4_9FIRM</name>
<dbReference type="Pfam" id="PF13173">
    <property type="entry name" value="AAA_14"/>
    <property type="match status" value="1"/>
</dbReference>
<evidence type="ECO:0000313" key="3">
    <source>
        <dbReference type="Proteomes" id="UP000240974"/>
    </source>
</evidence>
<evidence type="ECO:0000313" key="2">
    <source>
        <dbReference type="EMBL" id="PST42364.1"/>
    </source>
</evidence>
<dbReference type="PANTHER" id="PTHR33295">
    <property type="entry name" value="ATPASE"/>
    <property type="match status" value="1"/>
</dbReference>
<proteinExistence type="predicted"/>
<protein>
    <recommendedName>
        <fullName evidence="1">AAA domain-containing protein</fullName>
    </recommendedName>
</protein>
<dbReference type="SUPFAM" id="SSF52540">
    <property type="entry name" value="P-loop containing nucleoside triphosphate hydrolases"/>
    <property type="match status" value="1"/>
</dbReference>
<dbReference type="Proteomes" id="UP000240974">
    <property type="component" value="Unassembled WGS sequence"/>
</dbReference>
<dbReference type="Gene3D" id="3.40.50.300">
    <property type="entry name" value="P-loop containing nucleotide triphosphate hydrolases"/>
    <property type="match status" value="1"/>
</dbReference>
<dbReference type="RefSeq" id="WP_107029545.1">
    <property type="nucleotide sequence ID" value="NZ_JAQEDG010000001.1"/>
</dbReference>
<reference evidence="2 3" key="1">
    <citation type="journal article" date="2019" name="Int. J. Syst. Evol. Microbiol.">
        <title>Faecalibacillus intestinalis gen. nov., sp. nov. and Faecalibacillus faecis sp. nov., isolated from human faeces.</title>
        <authorList>
            <person name="Seo B."/>
            <person name="Jeon K."/>
            <person name="Baek I."/>
            <person name="Lee Y.M."/>
            <person name="Baek K."/>
            <person name="Ko G."/>
        </authorList>
    </citation>
    <scope>NUCLEOTIDE SEQUENCE [LARGE SCALE GENOMIC DNA]</scope>
    <source>
        <strain evidence="2 3">SNUG30099</strain>
    </source>
</reference>
<dbReference type="InterPro" id="IPR041682">
    <property type="entry name" value="AAA_14"/>
</dbReference>
<organism evidence="2 3">
    <name type="scientific">Faecalibacillus intestinalis</name>
    <dbReference type="NCBI Taxonomy" id="1982626"/>
    <lineage>
        <taxon>Bacteria</taxon>
        <taxon>Bacillati</taxon>
        <taxon>Bacillota</taxon>
        <taxon>Erysipelotrichia</taxon>
        <taxon>Erysipelotrichales</taxon>
        <taxon>Coprobacillaceae</taxon>
        <taxon>Faecalibacillus</taxon>
    </lineage>
</organism>
<dbReference type="PANTHER" id="PTHR33295:SF18">
    <property type="entry name" value="AAA+ ATPASE DOMAIN-CONTAINING PROTEIN"/>
    <property type="match status" value="1"/>
</dbReference>